<gene>
    <name evidence="2" type="ORF">K457DRAFT_126213</name>
</gene>
<keyword evidence="3" id="KW-1185">Reference proteome</keyword>
<proteinExistence type="predicted"/>
<evidence type="ECO:0000313" key="3">
    <source>
        <dbReference type="Proteomes" id="UP000078512"/>
    </source>
</evidence>
<evidence type="ECO:0000256" key="1">
    <source>
        <dbReference type="SAM" id="MobiDB-lite"/>
    </source>
</evidence>
<evidence type="ECO:0000313" key="2">
    <source>
        <dbReference type="EMBL" id="OAQ28965.1"/>
    </source>
</evidence>
<feature type="compositionally biased region" description="Low complexity" evidence="1">
    <location>
        <begin position="68"/>
        <end position="83"/>
    </location>
</feature>
<feature type="region of interest" description="Disordered" evidence="1">
    <location>
        <begin position="40"/>
        <end position="83"/>
    </location>
</feature>
<sequence>MPTRSSPDGFQQPNRQVFVYVKGDITPKPPNLVVNTLSLTTNETQPGSTGRSREIQTSVPPLFPPKTPAAVASSSSPPMTPSSAPAAFASLLEAVETVPASFSTKGRKAVRPSITGVAPPVPVETRSPSTCLSPSQKKVVLSSIASPSPYQSPSSSPQEFSSAMLPLVRSLRFIPGTPENDLFDAVS</sequence>
<organism evidence="2 3">
    <name type="scientific">Linnemannia elongata AG-77</name>
    <dbReference type="NCBI Taxonomy" id="1314771"/>
    <lineage>
        <taxon>Eukaryota</taxon>
        <taxon>Fungi</taxon>
        <taxon>Fungi incertae sedis</taxon>
        <taxon>Mucoromycota</taxon>
        <taxon>Mortierellomycotina</taxon>
        <taxon>Mortierellomycetes</taxon>
        <taxon>Mortierellales</taxon>
        <taxon>Mortierellaceae</taxon>
        <taxon>Linnemannia</taxon>
    </lineage>
</organism>
<name>A0A197JUS2_9FUNG</name>
<reference evidence="2 3" key="1">
    <citation type="submission" date="2016-05" db="EMBL/GenBank/DDBJ databases">
        <title>Genome sequencing reveals origins of a unique bacterial endosymbiosis in the earliest lineages of terrestrial Fungi.</title>
        <authorList>
            <consortium name="DOE Joint Genome Institute"/>
            <person name="Uehling J."/>
            <person name="Gryganskyi A."/>
            <person name="Hameed K."/>
            <person name="Tschaplinski T."/>
            <person name="Misztal P."/>
            <person name="Wu S."/>
            <person name="Desiro A."/>
            <person name="Vande Pol N."/>
            <person name="Du Z.-Y."/>
            <person name="Zienkiewicz A."/>
            <person name="Zienkiewicz K."/>
            <person name="Morin E."/>
            <person name="Tisserant E."/>
            <person name="Splivallo R."/>
            <person name="Hainaut M."/>
            <person name="Henrissat B."/>
            <person name="Ohm R."/>
            <person name="Kuo A."/>
            <person name="Yan J."/>
            <person name="Lipzen A."/>
            <person name="Nolan M."/>
            <person name="Labutti K."/>
            <person name="Barry K."/>
            <person name="Goldstein A."/>
            <person name="Labbe J."/>
            <person name="Schadt C."/>
            <person name="Tuskan G."/>
            <person name="Grigoriev I."/>
            <person name="Martin F."/>
            <person name="Vilgalys R."/>
            <person name="Bonito G."/>
        </authorList>
    </citation>
    <scope>NUCLEOTIDE SEQUENCE [LARGE SCALE GENOMIC DNA]</scope>
    <source>
        <strain evidence="2 3">AG-77</strain>
    </source>
</reference>
<accession>A0A197JUS2</accession>
<protein>
    <submittedName>
        <fullName evidence="2">Uncharacterized protein</fullName>
    </submittedName>
</protein>
<dbReference type="Proteomes" id="UP000078512">
    <property type="component" value="Unassembled WGS sequence"/>
</dbReference>
<feature type="compositionally biased region" description="Polar residues" evidence="1">
    <location>
        <begin position="40"/>
        <end position="59"/>
    </location>
</feature>
<dbReference type="AlphaFoldDB" id="A0A197JUS2"/>
<dbReference type="EMBL" id="KV442044">
    <property type="protein sequence ID" value="OAQ28965.1"/>
    <property type="molecule type" value="Genomic_DNA"/>
</dbReference>
<feature type="region of interest" description="Disordered" evidence="1">
    <location>
        <begin position="103"/>
        <end position="134"/>
    </location>
</feature>